<dbReference type="InterPro" id="IPR005828">
    <property type="entry name" value="MFS_sugar_transport-like"/>
</dbReference>
<feature type="domain" description="Major facilitator superfamily (MFS) profile" evidence="9">
    <location>
        <begin position="1"/>
        <end position="418"/>
    </location>
</feature>
<feature type="transmembrane region" description="Helical" evidence="8">
    <location>
        <begin position="265"/>
        <end position="287"/>
    </location>
</feature>
<dbReference type="Proteomes" id="UP000285860">
    <property type="component" value="Unassembled WGS sequence"/>
</dbReference>
<feature type="region of interest" description="Disordered" evidence="7">
    <location>
        <begin position="1"/>
        <end position="28"/>
    </location>
</feature>
<name>A0A420Q6L3_FUSOX</name>
<dbReference type="GO" id="GO:0046943">
    <property type="term" value="F:carboxylic acid transmembrane transporter activity"/>
    <property type="evidence" value="ECO:0007669"/>
    <property type="project" value="TreeGrafter"/>
</dbReference>
<feature type="transmembrane region" description="Helical" evidence="8">
    <location>
        <begin position="229"/>
        <end position="253"/>
    </location>
</feature>
<sequence length="463" mass="50567">MLGFGKKHEGDASDEAPHDEVHTPQDDIPQRPWIETALPVFACGAGLFSDGYINNVRTSVNMLCFISNVVVGQLVFGFLADHWSRTNTLMVSTVILIIFTALAAGSYWHGQAVGMFNMLTAWRFFVGIGIGGEYPAGSVGCAESSGQMKKGTRNRWFILFTNSMIDFGFVIDVVAAACHNGHYSTIWRTSLGIGVVFPLILFVLRLRLKEPEEFAKESMRRQTPYSLVLRYYWFRLLCFSSYAFGIYSSSILAGIYGDGANLTTVFGWNTVINMFYLPGTLIGAFVSDWIGPRYILILGVTLQAIVGFIMAGVYDKISTQIAAFAVVFGIFQALGELGPGNNIGLLAAKTCATGVRGRYYGIAAAVGKIGAFVGTYVFPYIQAAGGNKTESAQYPFWVSSSLCILSALIVFFCIPHVGQDTITVEDQKFREYLQANGYDTAQMGFDSVGIEGGEVNVTKTDEK</sequence>
<dbReference type="VEuPathDB" id="FungiDB:HZS61_005873"/>
<evidence type="ECO:0000313" key="11">
    <source>
        <dbReference type="Proteomes" id="UP000285860"/>
    </source>
</evidence>
<dbReference type="PANTHER" id="PTHR23508:SF10">
    <property type="entry name" value="CARBOXYLIC ACID TRANSPORTER PROTEIN HOMOLOG"/>
    <property type="match status" value="1"/>
</dbReference>
<comment type="similarity">
    <text evidence="2">Belongs to the major facilitator superfamily. Sugar transporter (TC 2.A.1.1) family.</text>
</comment>
<dbReference type="VEuPathDB" id="FungiDB:FOXG_09694"/>
<dbReference type="InterPro" id="IPR036259">
    <property type="entry name" value="MFS_trans_sf"/>
</dbReference>
<protein>
    <recommendedName>
        <fullName evidence="9">Major facilitator superfamily (MFS) profile domain-containing protein</fullName>
    </recommendedName>
</protein>
<dbReference type="SUPFAM" id="SSF103473">
    <property type="entry name" value="MFS general substrate transporter"/>
    <property type="match status" value="1"/>
</dbReference>
<dbReference type="VEuPathDB" id="FungiDB:FOC4_g10009665"/>
<feature type="transmembrane region" description="Helical" evidence="8">
    <location>
        <begin position="320"/>
        <end position="338"/>
    </location>
</feature>
<evidence type="ECO:0000256" key="5">
    <source>
        <dbReference type="ARBA" id="ARBA00022989"/>
    </source>
</evidence>
<evidence type="ECO:0000259" key="9">
    <source>
        <dbReference type="PROSITE" id="PS50850"/>
    </source>
</evidence>
<keyword evidence="3" id="KW-0813">Transport</keyword>
<keyword evidence="5 8" id="KW-1133">Transmembrane helix</keyword>
<organism evidence="10 11">
    <name type="scientific">Fusarium oxysporum</name>
    <name type="common">Fusarium vascular wilt</name>
    <dbReference type="NCBI Taxonomy" id="5507"/>
    <lineage>
        <taxon>Eukaryota</taxon>
        <taxon>Fungi</taxon>
        <taxon>Dikarya</taxon>
        <taxon>Ascomycota</taxon>
        <taxon>Pezizomycotina</taxon>
        <taxon>Sordariomycetes</taxon>
        <taxon>Hypocreomycetidae</taxon>
        <taxon>Hypocreales</taxon>
        <taxon>Nectriaceae</taxon>
        <taxon>Fusarium</taxon>
        <taxon>Fusarium oxysporum species complex</taxon>
    </lineage>
</organism>
<keyword evidence="6 8" id="KW-0472">Membrane</keyword>
<reference evidence="10 11" key="1">
    <citation type="journal article" date="2018" name="Sci. Rep.">
        <title>Characterisation of pathogen-specific regions and novel effector candidates in Fusarium oxysporum f. sp. cepae.</title>
        <authorList>
            <person name="Armitage A.D."/>
            <person name="Taylor A."/>
            <person name="Sobczyk M.K."/>
            <person name="Baxter L."/>
            <person name="Greenfield B.P."/>
            <person name="Bates H.J."/>
            <person name="Wilson F."/>
            <person name="Jackson A.C."/>
            <person name="Ott S."/>
            <person name="Harrison R.J."/>
            <person name="Clarkson J.P."/>
        </authorList>
    </citation>
    <scope>NUCLEOTIDE SEQUENCE [LARGE SCALE GENOMIC DNA]</scope>
    <source>
        <strain evidence="10 11">Fo_A28</strain>
    </source>
</reference>
<feature type="transmembrane region" description="Helical" evidence="8">
    <location>
        <begin position="294"/>
        <end position="314"/>
    </location>
</feature>
<evidence type="ECO:0000256" key="4">
    <source>
        <dbReference type="ARBA" id="ARBA00022692"/>
    </source>
</evidence>
<proteinExistence type="inferred from homology"/>
<gene>
    <name evidence="10" type="ORF">BFJ68_g12825</name>
</gene>
<feature type="transmembrane region" description="Helical" evidence="8">
    <location>
        <begin position="89"/>
        <end position="108"/>
    </location>
</feature>
<dbReference type="VEuPathDB" id="FungiDB:FOMG_14474"/>
<dbReference type="VEuPathDB" id="FungiDB:FOIG_13510"/>
<feature type="transmembrane region" description="Helical" evidence="8">
    <location>
        <begin position="156"/>
        <end position="177"/>
    </location>
</feature>
<evidence type="ECO:0000256" key="2">
    <source>
        <dbReference type="ARBA" id="ARBA00010992"/>
    </source>
</evidence>
<feature type="transmembrane region" description="Helical" evidence="8">
    <location>
        <begin position="394"/>
        <end position="414"/>
    </location>
</feature>
<dbReference type="FunFam" id="1.20.1250.20:FF:000140">
    <property type="entry name" value="Putative MFS phospholipid transporter"/>
    <property type="match status" value="1"/>
</dbReference>
<dbReference type="PANTHER" id="PTHR23508">
    <property type="entry name" value="CARBOXYLIC ACID TRANSPORTER PROTEIN HOMOLOG"/>
    <property type="match status" value="1"/>
</dbReference>
<feature type="transmembrane region" description="Helical" evidence="8">
    <location>
        <begin position="62"/>
        <end position="83"/>
    </location>
</feature>
<evidence type="ECO:0000256" key="3">
    <source>
        <dbReference type="ARBA" id="ARBA00022448"/>
    </source>
</evidence>
<dbReference type="AlphaFoldDB" id="A0A420Q6L3"/>
<dbReference type="GO" id="GO:0005886">
    <property type="term" value="C:plasma membrane"/>
    <property type="evidence" value="ECO:0007669"/>
    <property type="project" value="TreeGrafter"/>
</dbReference>
<dbReference type="VEuPathDB" id="FungiDB:FOC1_g10001029"/>
<dbReference type="PROSITE" id="PS50850">
    <property type="entry name" value="MFS"/>
    <property type="match status" value="1"/>
</dbReference>
<evidence type="ECO:0000256" key="6">
    <source>
        <dbReference type="ARBA" id="ARBA00023136"/>
    </source>
</evidence>
<evidence type="ECO:0000256" key="1">
    <source>
        <dbReference type="ARBA" id="ARBA00004141"/>
    </source>
</evidence>
<feature type="transmembrane region" description="Helical" evidence="8">
    <location>
        <begin position="189"/>
        <end position="208"/>
    </location>
</feature>
<keyword evidence="4 8" id="KW-0812">Transmembrane</keyword>
<comment type="subcellular location">
    <subcellularLocation>
        <location evidence="1">Membrane</location>
        <topology evidence="1">Multi-pass membrane protein</topology>
    </subcellularLocation>
</comment>
<comment type="caution">
    <text evidence="10">The sequence shown here is derived from an EMBL/GenBank/DDBJ whole genome shotgun (WGS) entry which is preliminary data.</text>
</comment>
<evidence type="ECO:0000256" key="8">
    <source>
        <dbReference type="SAM" id="Phobius"/>
    </source>
</evidence>
<feature type="transmembrane region" description="Helical" evidence="8">
    <location>
        <begin position="359"/>
        <end position="382"/>
    </location>
</feature>
<dbReference type="VEuPathDB" id="FungiDB:FOZG_13931"/>
<evidence type="ECO:0000256" key="7">
    <source>
        <dbReference type="SAM" id="MobiDB-lite"/>
    </source>
</evidence>
<evidence type="ECO:0000313" key="10">
    <source>
        <dbReference type="EMBL" id="RKL00413.1"/>
    </source>
</evidence>
<dbReference type="InterPro" id="IPR020846">
    <property type="entry name" value="MFS_dom"/>
</dbReference>
<dbReference type="EMBL" id="MRCY01000087">
    <property type="protein sequence ID" value="RKL00413.1"/>
    <property type="molecule type" value="Genomic_DNA"/>
</dbReference>
<dbReference type="Pfam" id="PF00083">
    <property type="entry name" value="Sugar_tr"/>
    <property type="match status" value="2"/>
</dbReference>
<dbReference type="Gene3D" id="1.20.1250.20">
    <property type="entry name" value="MFS general substrate transporter like domains"/>
    <property type="match status" value="1"/>
</dbReference>
<accession>A0A420Q6L3</accession>